<accession>A0A2N5T0N0</accession>
<gene>
    <name evidence="2" type="ORF">PCANC_09821</name>
</gene>
<evidence type="ECO:0000313" key="3">
    <source>
        <dbReference type="Proteomes" id="UP000235388"/>
    </source>
</evidence>
<dbReference type="InterPro" id="IPR022617">
    <property type="entry name" value="Rad60/SUMO-like_dom"/>
</dbReference>
<dbReference type="STRING" id="200324.A0A2N5T0N0"/>
<dbReference type="PROSITE" id="PS50053">
    <property type="entry name" value="UBIQUITIN_2"/>
    <property type="match status" value="1"/>
</dbReference>
<sequence length="142" mass="16025">MSQSPPQEDCMIPKSNSLCNRNQFLLPFIHRELKKLAVSDGSEPLILRVKTTTPFQKIYNAVAQQKGVEPRSFRLQYDGQRLLPNDSTPADLNLENDDALDYYVEQPNYNNIINNDSNSQQDENLARGIPLYGAACKTCSGF</sequence>
<dbReference type="Pfam" id="PF11976">
    <property type="entry name" value="Rad60-SLD"/>
    <property type="match status" value="1"/>
</dbReference>
<dbReference type="InterPro" id="IPR029071">
    <property type="entry name" value="Ubiquitin-like_domsf"/>
</dbReference>
<dbReference type="InterPro" id="IPR000626">
    <property type="entry name" value="Ubiquitin-like_dom"/>
</dbReference>
<comment type="caution">
    <text evidence="2">The sequence shown here is derived from an EMBL/GenBank/DDBJ whole genome shotgun (WGS) entry which is preliminary data.</text>
</comment>
<dbReference type="SMART" id="SM00213">
    <property type="entry name" value="UBQ"/>
    <property type="match status" value="1"/>
</dbReference>
<dbReference type="Proteomes" id="UP000235388">
    <property type="component" value="Unassembled WGS sequence"/>
</dbReference>
<reference evidence="2 3" key="1">
    <citation type="submission" date="2017-11" db="EMBL/GenBank/DDBJ databases">
        <title>De novo assembly and phasing of dikaryotic genomes from two isolates of Puccinia coronata f. sp. avenae, the causal agent of oat crown rust.</title>
        <authorList>
            <person name="Miller M.E."/>
            <person name="Zhang Y."/>
            <person name="Omidvar V."/>
            <person name="Sperschneider J."/>
            <person name="Schwessinger B."/>
            <person name="Raley C."/>
            <person name="Palmer J.M."/>
            <person name="Garnica D."/>
            <person name="Upadhyaya N."/>
            <person name="Rathjen J."/>
            <person name="Taylor J.M."/>
            <person name="Park R.F."/>
            <person name="Dodds P.N."/>
            <person name="Hirsch C.D."/>
            <person name="Kianian S.F."/>
            <person name="Figueroa M."/>
        </authorList>
    </citation>
    <scope>NUCLEOTIDE SEQUENCE [LARGE SCALE GENOMIC DNA]</scope>
    <source>
        <strain evidence="2">12NC29</strain>
    </source>
</reference>
<proteinExistence type="predicted"/>
<organism evidence="2 3">
    <name type="scientific">Puccinia coronata f. sp. avenae</name>
    <dbReference type="NCBI Taxonomy" id="200324"/>
    <lineage>
        <taxon>Eukaryota</taxon>
        <taxon>Fungi</taxon>
        <taxon>Dikarya</taxon>
        <taxon>Basidiomycota</taxon>
        <taxon>Pucciniomycotina</taxon>
        <taxon>Pucciniomycetes</taxon>
        <taxon>Pucciniales</taxon>
        <taxon>Pucciniaceae</taxon>
        <taxon>Puccinia</taxon>
    </lineage>
</organism>
<name>A0A2N5T0N0_9BASI</name>
<dbReference type="EMBL" id="PGCJ01000820">
    <property type="protein sequence ID" value="PLW19032.1"/>
    <property type="molecule type" value="Genomic_DNA"/>
</dbReference>
<feature type="domain" description="Ubiquitin-like" evidence="1">
    <location>
        <begin position="29"/>
        <end position="109"/>
    </location>
</feature>
<dbReference type="OrthoDB" id="442921at2759"/>
<dbReference type="AlphaFoldDB" id="A0A2N5T0N0"/>
<protein>
    <recommendedName>
        <fullName evidence="1">Ubiquitin-like domain-containing protein</fullName>
    </recommendedName>
</protein>
<dbReference type="CDD" id="cd01763">
    <property type="entry name" value="Ubl_SUMO_like"/>
    <property type="match status" value="1"/>
</dbReference>
<dbReference type="SUPFAM" id="SSF54236">
    <property type="entry name" value="Ubiquitin-like"/>
    <property type="match status" value="1"/>
</dbReference>
<evidence type="ECO:0000313" key="2">
    <source>
        <dbReference type="EMBL" id="PLW19032.1"/>
    </source>
</evidence>
<evidence type="ECO:0000259" key="1">
    <source>
        <dbReference type="PROSITE" id="PS50053"/>
    </source>
</evidence>
<dbReference type="Gene3D" id="3.10.20.90">
    <property type="entry name" value="Phosphatidylinositol 3-kinase Catalytic Subunit, Chain A, domain 1"/>
    <property type="match status" value="1"/>
</dbReference>
<keyword evidence="3" id="KW-1185">Reference proteome</keyword>